<feature type="domain" description="Ig-like" evidence="3">
    <location>
        <begin position="7"/>
        <end position="113"/>
    </location>
</feature>
<sequence length="165" mass="18367">MFFFSVPPVILVPKPPQSPVRQGDALECASEASPSASIAWYRDDVLLDDQSGHVISSETSLCTTRSKLLFLDANVTLSHNYTCVASNQHGKSAVTMLLPSTSSESPTEEATVEKRRFNVTGFIVGMLPPLFISFYIILKLGYRSRYAEERGEDDGFREEPFFISY</sequence>
<dbReference type="OrthoDB" id="9355041at2759"/>
<accession>A0A8X6M654</accession>
<evidence type="ECO:0000313" key="4">
    <source>
        <dbReference type="EMBL" id="GFR33462.1"/>
    </source>
</evidence>
<reference evidence="4" key="1">
    <citation type="submission" date="2020-07" db="EMBL/GenBank/DDBJ databases">
        <title>Multicomponent nature underlies the extraordinary mechanical properties of spider dragline silk.</title>
        <authorList>
            <person name="Kono N."/>
            <person name="Nakamura H."/>
            <person name="Mori M."/>
            <person name="Yoshida Y."/>
            <person name="Ohtoshi R."/>
            <person name="Malay A.D."/>
            <person name="Moran D.A.P."/>
            <person name="Tomita M."/>
            <person name="Numata K."/>
            <person name="Arakawa K."/>
        </authorList>
    </citation>
    <scope>NUCLEOTIDE SEQUENCE</scope>
</reference>
<proteinExistence type="predicted"/>
<dbReference type="GO" id="GO:0005886">
    <property type="term" value="C:plasma membrane"/>
    <property type="evidence" value="ECO:0007669"/>
    <property type="project" value="TreeGrafter"/>
</dbReference>
<dbReference type="Pfam" id="PF13927">
    <property type="entry name" value="Ig_3"/>
    <property type="match status" value="1"/>
</dbReference>
<dbReference type="InterPro" id="IPR003598">
    <property type="entry name" value="Ig_sub2"/>
</dbReference>
<dbReference type="SUPFAM" id="SSF48726">
    <property type="entry name" value="Immunoglobulin"/>
    <property type="match status" value="1"/>
</dbReference>
<keyword evidence="2" id="KW-1133">Transmembrane helix</keyword>
<gene>
    <name evidence="4" type="primary">AVEN_31438_1</name>
    <name evidence="4" type="ORF">TNCT_510421</name>
</gene>
<evidence type="ECO:0000313" key="5">
    <source>
        <dbReference type="Proteomes" id="UP000887116"/>
    </source>
</evidence>
<keyword evidence="2" id="KW-0812">Transmembrane</keyword>
<protein>
    <recommendedName>
        <fullName evidence="3">Ig-like domain-containing protein</fullName>
    </recommendedName>
</protein>
<dbReference type="PANTHER" id="PTHR10075:SF100">
    <property type="entry name" value="FASCICLIN-2"/>
    <property type="match status" value="1"/>
</dbReference>
<dbReference type="InterPro" id="IPR013783">
    <property type="entry name" value="Ig-like_fold"/>
</dbReference>
<feature type="transmembrane region" description="Helical" evidence="2">
    <location>
        <begin position="119"/>
        <end position="138"/>
    </location>
</feature>
<keyword evidence="1" id="KW-0393">Immunoglobulin domain</keyword>
<dbReference type="GO" id="GO:0070593">
    <property type="term" value="P:dendrite self-avoidance"/>
    <property type="evidence" value="ECO:0007669"/>
    <property type="project" value="TreeGrafter"/>
</dbReference>
<dbReference type="PROSITE" id="PS50835">
    <property type="entry name" value="IG_LIKE"/>
    <property type="match status" value="1"/>
</dbReference>
<dbReference type="EMBL" id="BMAO01029686">
    <property type="protein sequence ID" value="GFR33462.1"/>
    <property type="molecule type" value="Genomic_DNA"/>
</dbReference>
<keyword evidence="2" id="KW-0472">Membrane</keyword>
<evidence type="ECO:0000256" key="2">
    <source>
        <dbReference type="SAM" id="Phobius"/>
    </source>
</evidence>
<dbReference type="GO" id="GO:0098632">
    <property type="term" value="F:cell-cell adhesion mediator activity"/>
    <property type="evidence" value="ECO:0007669"/>
    <property type="project" value="TreeGrafter"/>
</dbReference>
<evidence type="ECO:0000259" key="3">
    <source>
        <dbReference type="PROSITE" id="PS50835"/>
    </source>
</evidence>
<evidence type="ECO:0000256" key="1">
    <source>
        <dbReference type="ARBA" id="ARBA00023319"/>
    </source>
</evidence>
<dbReference type="GO" id="GO:0007156">
    <property type="term" value="P:homophilic cell adhesion via plasma membrane adhesion molecules"/>
    <property type="evidence" value="ECO:0007669"/>
    <property type="project" value="TreeGrafter"/>
</dbReference>
<dbReference type="InterPro" id="IPR036179">
    <property type="entry name" value="Ig-like_dom_sf"/>
</dbReference>
<keyword evidence="5" id="KW-1185">Reference proteome</keyword>
<comment type="caution">
    <text evidence="4">The sequence shown here is derived from an EMBL/GenBank/DDBJ whole genome shotgun (WGS) entry which is preliminary data.</text>
</comment>
<dbReference type="InterPro" id="IPR007110">
    <property type="entry name" value="Ig-like_dom"/>
</dbReference>
<dbReference type="SMART" id="SM00408">
    <property type="entry name" value="IGc2"/>
    <property type="match status" value="1"/>
</dbReference>
<dbReference type="Gene3D" id="2.60.40.10">
    <property type="entry name" value="Immunoglobulins"/>
    <property type="match status" value="1"/>
</dbReference>
<name>A0A8X6M654_TRICU</name>
<dbReference type="CDD" id="cd00096">
    <property type="entry name" value="Ig"/>
    <property type="match status" value="1"/>
</dbReference>
<dbReference type="GO" id="GO:0030424">
    <property type="term" value="C:axon"/>
    <property type="evidence" value="ECO:0007669"/>
    <property type="project" value="TreeGrafter"/>
</dbReference>
<organism evidence="4 5">
    <name type="scientific">Trichonephila clavata</name>
    <name type="common">Joro spider</name>
    <name type="synonym">Nephila clavata</name>
    <dbReference type="NCBI Taxonomy" id="2740835"/>
    <lineage>
        <taxon>Eukaryota</taxon>
        <taxon>Metazoa</taxon>
        <taxon>Ecdysozoa</taxon>
        <taxon>Arthropoda</taxon>
        <taxon>Chelicerata</taxon>
        <taxon>Arachnida</taxon>
        <taxon>Araneae</taxon>
        <taxon>Araneomorphae</taxon>
        <taxon>Entelegynae</taxon>
        <taxon>Araneoidea</taxon>
        <taxon>Nephilidae</taxon>
        <taxon>Trichonephila</taxon>
    </lineage>
</organism>
<dbReference type="PANTHER" id="PTHR10075">
    <property type="entry name" value="BASIGIN RELATED"/>
    <property type="match status" value="1"/>
</dbReference>
<dbReference type="AlphaFoldDB" id="A0A8X6M654"/>
<dbReference type="Proteomes" id="UP000887116">
    <property type="component" value="Unassembled WGS sequence"/>
</dbReference>
<dbReference type="GO" id="GO:0007411">
    <property type="term" value="P:axon guidance"/>
    <property type="evidence" value="ECO:0007669"/>
    <property type="project" value="TreeGrafter"/>
</dbReference>